<dbReference type="RefSeq" id="XP_021868838.1">
    <property type="nucleotide sequence ID" value="XM_022016900.1"/>
</dbReference>
<evidence type="ECO:0000259" key="8">
    <source>
        <dbReference type="PROSITE" id="PS50202"/>
    </source>
</evidence>
<dbReference type="InterPro" id="IPR000535">
    <property type="entry name" value="MSP_dom"/>
</dbReference>
<dbReference type="EMBL" id="NBSH01000014">
    <property type="protein sequence ID" value="ORX34575.1"/>
    <property type="molecule type" value="Genomic_DNA"/>
</dbReference>
<keyword evidence="5 7" id="KW-0472">Membrane</keyword>
<organism evidence="9 10">
    <name type="scientific">Kockovaella imperatae</name>
    <dbReference type="NCBI Taxonomy" id="4999"/>
    <lineage>
        <taxon>Eukaryota</taxon>
        <taxon>Fungi</taxon>
        <taxon>Dikarya</taxon>
        <taxon>Basidiomycota</taxon>
        <taxon>Agaricomycotina</taxon>
        <taxon>Tremellomycetes</taxon>
        <taxon>Tremellales</taxon>
        <taxon>Cuniculitremaceae</taxon>
        <taxon>Kockovaella</taxon>
    </lineage>
</organism>
<evidence type="ECO:0000256" key="4">
    <source>
        <dbReference type="ARBA" id="ARBA00022989"/>
    </source>
</evidence>
<dbReference type="GO" id="GO:0061709">
    <property type="term" value="P:reticulophagy"/>
    <property type="evidence" value="ECO:0007669"/>
    <property type="project" value="UniProtKB-ARBA"/>
</dbReference>
<evidence type="ECO:0000313" key="10">
    <source>
        <dbReference type="Proteomes" id="UP000193218"/>
    </source>
</evidence>
<dbReference type="GO" id="GO:0033149">
    <property type="term" value="F:FFAT motif binding"/>
    <property type="evidence" value="ECO:0007669"/>
    <property type="project" value="TreeGrafter"/>
</dbReference>
<dbReference type="GO" id="GO:0035091">
    <property type="term" value="F:phosphatidylinositol binding"/>
    <property type="evidence" value="ECO:0007669"/>
    <property type="project" value="UniProtKB-ARBA"/>
</dbReference>
<evidence type="ECO:0000256" key="3">
    <source>
        <dbReference type="ARBA" id="ARBA00022692"/>
    </source>
</evidence>
<feature type="region of interest" description="Disordered" evidence="6">
    <location>
        <begin position="129"/>
        <end position="227"/>
    </location>
</feature>
<dbReference type="GO" id="GO:0160214">
    <property type="term" value="F:endoplasmic reticulum-plasma membrane adaptor activity"/>
    <property type="evidence" value="ECO:0007669"/>
    <property type="project" value="UniProtKB-ARBA"/>
</dbReference>
<dbReference type="GO" id="GO:0005886">
    <property type="term" value="C:plasma membrane"/>
    <property type="evidence" value="ECO:0007669"/>
    <property type="project" value="TreeGrafter"/>
</dbReference>
<dbReference type="PROSITE" id="PS50202">
    <property type="entry name" value="MSP"/>
    <property type="match status" value="1"/>
</dbReference>
<reference evidence="9 10" key="1">
    <citation type="submission" date="2017-03" db="EMBL/GenBank/DDBJ databases">
        <title>Widespread Adenine N6-methylation of Active Genes in Fungi.</title>
        <authorList>
            <consortium name="DOE Joint Genome Institute"/>
            <person name="Mondo S.J."/>
            <person name="Dannebaum R.O."/>
            <person name="Kuo R.C."/>
            <person name="Louie K.B."/>
            <person name="Bewick A.J."/>
            <person name="Labutti K."/>
            <person name="Haridas S."/>
            <person name="Kuo A."/>
            <person name="Salamov A."/>
            <person name="Ahrendt S.R."/>
            <person name="Lau R."/>
            <person name="Bowen B.P."/>
            <person name="Lipzen A."/>
            <person name="Sullivan W."/>
            <person name="Andreopoulos W.B."/>
            <person name="Clum A."/>
            <person name="Lindquist E."/>
            <person name="Daum C."/>
            <person name="Northen T.R."/>
            <person name="Ramamoorthy G."/>
            <person name="Schmitz R.J."/>
            <person name="Gryganskyi A."/>
            <person name="Culley D."/>
            <person name="Magnuson J."/>
            <person name="James T.Y."/>
            <person name="O'Malley M.A."/>
            <person name="Stajich J.E."/>
            <person name="Spatafora J.W."/>
            <person name="Visel A."/>
            <person name="Grigoriev I.V."/>
        </authorList>
    </citation>
    <scope>NUCLEOTIDE SEQUENCE [LARGE SCALE GENOMIC DNA]</scope>
    <source>
        <strain evidence="9 10">NRRL Y-17943</strain>
    </source>
</reference>
<evidence type="ECO:0000313" key="9">
    <source>
        <dbReference type="EMBL" id="ORX34575.1"/>
    </source>
</evidence>
<protein>
    <submittedName>
        <fullName evidence="9">PapD-like protein</fullName>
    </submittedName>
</protein>
<keyword evidence="4 7" id="KW-1133">Transmembrane helix</keyword>
<dbReference type="Proteomes" id="UP000193218">
    <property type="component" value="Unassembled WGS sequence"/>
</dbReference>
<dbReference type="PANTHER" id="PTHR10809:SF6">
    <property type="entry name" value="AT11025P-RELATED"/>
    <property type="match status" value="1"/>
</dbReference>
<dbReference type="Gene3D" id="2.60.40.10">
    <property type="entry name" value="Immunoglobulins"/>
    <property type="match status" value="1"/>
</dbReference>
<dbReference type="GO" id="GO:0090158">
    <property type="term" value="P:endoplasmic reticulum membrane organization"/>
    <property type="evidence" value="ECO:0007669"/>
    <property type="project" value="TreeGrafter"/>
</dbReference>
<evidence type="ECO:0000256" key="2">
    <source>
        <dbReference type="ARBA" id="ARBA00008932"/>
    </source>
</evidence>
<evidence type="ECO:0000256" key="7">
    <source>
        <dbReference type="SAM" id="Phobius"/>
    </source>
</evidence>
<dbReference type="GO" id="GO:0061817">
    <property type="term" value="P:endoplasmic reticulum-plasma membrane tethering"/>
    <property type="evidence" value="ECO:0007669"/>
    <property type="project" value="TreeGrafter"/>
</dbReference>
<dbReference type="GO" id="GO:0051685">
    <property type="term" value="P:maintenance of ER location"/>
    <property type="evidence" value="ECO:0007669"/>
    <property type="project" value="UniProtKB-ARBA"/>
</dbReference>
<comment type="similarity">
    <text evidence="2">Belongs to the VAMP-associated protein (VAP) (TC 9.B.17) family.</text>
</comment>
<dbReference type="GO" id="GO:0140506">
    <property type="term" value="F:endoplasmic reticulum-autophagosome adaptor activity"/>
    <property type="evidence" value="ECO:0007669"/>
    <property type="project" value="UniProtKB-ARBA"/>
</dbReference>
<dbReference type="InParanoid" id="A0A1Y1UBV8"/>
<feature type="domain" description="MSP" evidence="8">
    <location>
        <begin position="2"/>
        <end position="126"/>
    </location>
</feature>
<proteinExistence type="inferred from homology"/>
<sequence>MSVELNPSSQLGFPRPLTQLVKRSMTIHNPNSSPIAFKVKTTAPKQYVVRPNSGRVEAGETLEVLVLLQPLSSEPPPHAKCKDKFLVQSAFISPDEEMKSLAEMWSETEKNNKSAIKEQKIKCAYLPAEDGSVPNGIPEENEEANGDQSRMMDESQVFAAPASPSHPHTDHVPSPATATSSESRSAPPSAVKADDPPSLTAEDIATSGASPTNVALEQSTATTSSPDDKLNVALREIDRLREKLAELEGPTVTGLRKRGGAAASNAVAGAEVAVEKVKEVAANSGVPIEIVGALVLAVFVLTYLFF</sequence>
<dbReference type="GeneID" id="33558709"/>
<dbReference type="Pfam" id="PF00635">
    <property type="entry name" value="Motile_Sperm"/>
    <property type="match status" value="1"/>
</dbReference>
<dbReference type="InterPro" id="IPR016763">
    <property type="entry name" value="VAP"/>
</dbReference>
<evidence type="ECO:0000256" key="6">
    <source>
        <dbReference type="SAM" id="MobiDB-lite"/>
    </source>
</evidence>
<keyword evidence="3 7" id="KW-0812">Transmembrane</keyword>
<dbReference type="STRING" id="4999.A0A1Y1UBV8"/>
<dbReference type="FunCoup" id="A0A1Y1UBV8">
    <property type="interactions" value="15"/>
</dbReference>
<dbReference type="SUPFAM" id="SSF49354">
    <property type="entry name" value="PapD-like"/>
    <property type="match status" value="1"/>
</dbReference>
<dbReference type="GO" id="GO:0007009">
    <property type="term" value="P:plasma membrane organization"/>
    <property type="evidence" value="ECO:0007669"/>
    <property type="project" value="UniProtKB-ARBA"/>
</dbReference>
<evidence type="ECO:0000256" key="1">
    <source>
        <dbReference type="ARBA" id="ARBA00004211"/>
    </source>
</evidence>
<gene>
    <name evidence="9" type="ORF">BD324DRAFT_636491</name>
</gene>
<dbReference type="AlphaFoldDB" id="A0A1Y1UBV8"/>
<name>A0A1Y1UBV8_9TREE</name>
<accession>A0A1Y1UBV8</accession>
<feature type="compositionally biased region" description="Polar residues" evidence="6">
    <location>
        <begin position="176"/>
        <end position="186"/>
    </location>
</feature>
<dbReference type="GO" id="GO:0160219">
    <property type="term" value="C:cortical endoplasmic reticulum membrane"/>
    <property type="evidence" value="ECO:0007669"/>
    <property type="project" value="UniProtKB-ARBA"/>
</dbReference>
<dbReference type="PIRSF" id="PIRSF019693">
    <property type="entry name" value="VAMP-associated"/>
    <property type="match status" value="1"/>
</dbReference>
<dbReference type="PANTHER" id="PTHR10809">
    <property type="entry name" value="VESICLE-ASSOCIATED MEMBRANE PROTEIN-ASSOCIATED PROTEIN"/>
    <property type="match status" value="1"/>
</dbReference>
<dbReference type="OrthoDB" id="264603at2759"/>
<feature type="compositionally biased region" description="Polar residues" evidence="6">
    <location>
        <begin position="207"/>
        <end position="225"/>
    </location>
</feature>
<dbReference type="GO" id="GO:0001786">
    <property type="term" value="F:phosphatidylserine binding"/>
    <property type="evidence" value="ECO:0007669"/>
    <property type="project" value="UniProtKB-ARBA"/>
</dbReference>
<dbReference type="InterPro" id="IPR008962">
    <property type="entry name" value="PapD-like_sf"/>
</dbReference>
<comment type="caution">
    <text evidence="9">The sequence shown here is derived from an EMBL/GenBank/DDBJ whole genome shotgun (WGS) entry which is preliminary data.</text>
</comment>
<evidence type="ECO:0000256" key="5">
    <source>
        <dbReference type="ARBA" id="ARBA00023136"/>
    </source>
</evidence>
<dbReference type="GO" id="GO:1902647">
    <property type="term" value="P:negative regulation of 1-phosphatidyl-1D-myo-inositol 4,5-bisphosphate biosynthetic process"/>
    <property type="evidence" value="ECO:0007669"/>
    <property type="project" value="UniProtKB-ARBA"/>
</dbReference>
<dbReference type="InterPro" id="IPR013783">
    <property type="entry name" value="Ig-like_fold"/>
</dbReference>
<dbReference type="FunFam" id="2.60.40.10:FF:000813">
    <property type="entry name" value="Vesicle-associated protein 1-1"/>
    <property type="match status" value="1"/>
</dbReference>
<comment type="subcellular location">
    <subcellularLocation>
        <location evidence="1">Membrane</location>
        <topology evidence="1">Single-pass type IV membrane protein</topology>
    </subcellularLocation>
</comment>
<feature type="transmembrane region" description="Helical" evidence="7">
    <location>
        <begin position="286"/>
        <end position="305"/>
    </location>
</feature>
<keyword evidence="10" id="KW-1185">Reference proteome</keyword>